<proteinExistence type="inferred from homology"/>
<dbReference type="SUPFAM" id="SSF58104">
    <property type="entry name" value="Methyl-accepting chemotaxis protein (MCP) signaling domain"/>
    <property type="match status" value="1"/>
</dbReference>
<dbReference type="Gene3D" id="6.10.340.10">
    <property type="match status" value="1"/>
</dbReference>
<keyword evidence="6 8" id="KW-0807">Transducer</keyword>
<dbReference type="CDD" id="cd06225">
    <property type="entry name" value="HAMP"/>
    <property type="match status" value="1"/>
</dbReference>
<gene>
    <name evidence="12" type="ORF">JF547_03065</name>
</gene>
<dbReference type="InterPro" id="IPR004089">
    <property type="entry name" value="MCPsignal_dom"/>
</dbReference>
<accession>A0A8I1SI48</accession>
<dbReference type="Gene3D" id="1.10.287.950">
    <property type="entry name" value="Methyl-accepting chemotaxis protein"/>
    <property type="match status" value="1"/>
</dbReference>
<dbReference type="Proteomes" id="UP000664405">
    <property type="component" value="Unassembled WGS sequence"/>
</dbReference>
<feature type="transmembrane region" description="Helical" evidence="9">
    <location>
        <begin position="193"/>
        <end position="210"/>
    </location>
</feature>
<evidence type="ECO:0000256" key="5">
    <source>
        <dbReference type="ARBA" id="ARBA00023136"/>
    </source>
</evidence>
<keyword evidence="3 9" id="KW-0812">Transmembrane</keyword>
<feature type="transmembrane region" description="Helical" evidence="9">
    <location>
        <begin position="12"/>
        <end position="32"/>
    </location>
</feature>
<evidence type="ECO:0000256" key="1">
    <source>
        <dbReference type="ARBA" id="ARBA00004651"/>
    </source>
</evidence>
<evidence type="ECO:0000256" key="3">
    <source>
        <dbReference type="ARBA" id="ARBA00022692"/>
    </source>
</evidence>
<dbReference type="Pfam" id="PF17200">
    <property type="entry name" value="sCache_2"/>
    <property type="match status" value="1"/>
</dbReference>
<comment type="caution">
    <text evidence="12">The sequence shown here is derived from an EMBL/GenBank/DDBJ whole genome shotgun (WGS) entry which is preliminary data.</text>
</comment>
<feature type="domain" description="Methyl-accepting transducer" evidence="10">
    <location>
        <begin position="305"/>
        <end position="541"/>
    </location>
</feature>
<dbReference type="SMART" id="SM00283">
    <property type="entry name" value="MA"/>
    <property type="match status" value="1"/>
</dbReference>
<evidence type="ECO:0000256" key="4">
    <source>
        <dbReference type="ARBA" id="ARBA00022989"/>
    </source>
</evidence>
<evidence type="ECO:0000313" key="13">
    <source>
        <dbReference type="Proteomes" id="UP000664405"/>
    </source>
</evidence>
<evidence type="ECO:0000259" key="10">
    <source>
        <dbReference type="PROSITE" id="PS50111"/>
    </source>
</evidence>
<dbReference type="Gene3D" id="3.30.450.20">
    <property type="entry name" value="PAS domain"/>
    <property type="match status" value="1"/>
</dbReference>
<protein>
    <submittedName>
        <fullName evidence="12">Cache domain-containing protein</fullName>
    </submittedName>
</protein>
<comment type="subcellular location">
    <subcellularLocation>
        <location evidence="1">Cell membrane</location>
        <topology evidence="1">Multi-pass membrane protein</topology>
    </subcellularLocation>
</comment>
<dbReference type="GO" id="GO:0006935">
    <property type="term" value="P:chemotaxis"/>
    <property type="evidence" value="ECO:0007669"/>
    <property type="project" value="InterPro"/>
</dbReference>
<feature type="domain" description="HAMP" evidence="11">
    <location>
        <begin position="212"/>
        <end position="265"/>
    </location>
</feature>
<reference evidence="12" key="1">
    <citation type="submission" date="2020-12" db="EMBL/GenBank/DDBJ databases">
        <title>Oil enriched cultivation method for isolating marine PHA-producing bacteria.</title>
        <authorList>
            <person name="Zheng W."/>
            <person name="Yu S."/>
            <person name="Huang Y."/>
        </authorList>
    </citation>
    <scope>NUCLEOTIDE SEQUENCE</scope>
    <source>
        <strain evidence="12">SY-2-3</strain>
    </source>
</reference>
<comment type="similarity">
    <text evidence="7">Belongs to the methyl-accepting chemotaxis (MCP) protein family.</text>
</comment>
<dbReference type="PRINTS" id="PR00260">
    <property type="entry name" value="CHEMTRNSDUCR"/>
</dbReference>
<dbReference type="SMART" id="SM01049">
    <property type="entry name" value="Cache_2"/>
    <property type="match status" value="1"/>
</dbReference>
<dbReference type="InterPro" id="IPR003660">
    <property type="entry name" value="HAMP_dom"/>
</dbReference>
<dbReference type="GO" id="GO:0007165">
    <property type="term" value="P:signal transduction"/>
    <property type="evidence" value="ECO:0007669"/>
    <property type="project" value="UniProtKB-KW"/>
</dbReference>
<dbReference type="PROSITE" id="PS50111">
    <property type="entry name" value="CHEMOTAXIS_TRANSDUC_2"/>
    <property type="match status" value="1"/>
</dbReference>
<keyword evidence="5 9" id="KW-0472">Membrane</keyword>
<evidence type="ECO:0000256" key="7">
    <source>
        <dbReference type="ARBA" id="ARBA00029447"/>
    </source>
</evidence>
<dbReference type="GO" id="GO:0005886">
    <property type="term" value="C:plasma membrane"/>
    <property type="evidence" value="ECO:0007669"/>
    <property type="project" value="UniProtKB-SubCell"/>
</dbReference>
<keyword evidence="4 9" id="KW-1133">Transmembrane helix</keyword>
<name>A0A8I1SI48_9PROT</name>
<evidence type="ECO:0000256" key="9">
    <source>
        <dbReference type="SAM" id="Phobius"/>
    </source>
</evidence>
<dbReference type="GO" id="GO:0004888">
    <property type="term" value="F:transmembrane signaling receptor activity"/>
    <property type="evidence" value="ECO:0007669"/>
    <property type="project" value="InterPro"/>
</dbReference>
<dbReference type="PANTHER" id="PTHR32089">
    <property type="entry name" value="METHYL-ACCEPTING CHEMOTAXIS PROTEIN MCPB"/>
    <property type="match status" value="1"/>
</dbReference>
<dbReference type="PROSITE" id="PS50885">
    <property type="entry name" value="HAMP"/>
    <property type="match status" value="1"/>
</dbReference>
<dbReference type="Pfam" id="PF00015">
    <property type="entry name" value="MCPsignal"/>
    <property type="match status" value="1"/>
</dbReference>
<dbReference type="CDD" id="cd18774">
    <property type="entry name" value="PDC2_HK_sensor"/>
    <property type="match status" value="1"/>
</dbReference>
<dbReference type="RefSeq" id="WP_206926608.1">
    <property type="nucleotide sequence ID" value="NZ_JAEKJW010000001.1"/>
</dbReference>
<dbReference type="EMBL" id="JAEKJW010000001">
    <property type="protein sequence ID" value="MBN8195489.1"/>
    <property type="molecule type" value="Genomic_DNA"/>
</dbReference>
<dbReference type="InterPro" id="IPR033480">
    <property type="entry name" value="sCache_2"/>
</dbReference>
<sequence length="561" mass="59416">MKLSDYSFAWKLRGVNVVVAIALAAMAAINLLSLYNTMLNDREVTLRYVVDQSASIIDEFAKRAKSGLLSEEDAKKQALELVAAQRFDNHNYVFVTDHDGTMVMHPMSPALNGKSAASVKDPTGATPIADLATAARNPDGGYVSYVWPHPGSKENEPKLAFAKRTQNWGLVVAAGVYTDDVEATFWSRAQVDIFTLIAMMVVIGGLGLAVERSTTGPMRSITDALSRLANGDKSVENNAIDRKDEIGDLARALEVFRANREEADRLHQQQEAANAAELARAKNVNDRIARFEQEVESNLTTVNAALAQLRSTATSMATQSDQTTVQAANVAAATEQAATNVDTVASAAQQLASAIDEITLQVARSSDIAQSGANEADDASTIFAELANASDRIGEVVELIQSIAEQTNLLALNATIEAARAGEAGKGFAVVAAEVKNLANQTTRATEDIAGHISGIQDSTQGALGAIEHLSARMKELNEVAGGIAAAVSEQDAATGEIARNVSEAASGTKEVARNVVGLRKSAEEERHSSTDVLDASNSLGDKSQALLGQIKQFLVDIRAA</sequence>
<dbReference type="SMART" id="SM00304">
    <property type="entry name" value="HAMP"/>
    <property type="match status" value="1"/>
</dbReference>
<dbReference type="AlphaFoldDB" id="A0A8I1SI48"/>
<organism evidence="12 13">
    <name type="scientific">Thalassospira povalilytica</name>
    <dbReference type="NCBI Taxonomy" id="732237"/>
    <lineage>
        <taxon>Bacteria</taxon>
        <taxon>Pseudomonadati</taxon>
        <taxon>Pseudomonadota</taxon>
        <taxon>Alphaproteobacteria</taxon>
        <taxon>Rhodospirillales</taxon>
        <taxon>Thalassospiraceae</taxon>
        <taxon>Thalassospira</taxon>
    </lineage>
</organism>
<evidence type="ECO:0000259" key="11">
    <source>
        <dbReference type="PROSITE" id="PS50885"/>
    </source>
</evidence>
<dbReference type="Pfam" id="PF00672">
    <property type="entry name" value="HAMP"/>
    <property type="match status" value="1"/>
</dbReference>
<evidence type="ECO:0000256" key="6">
    <source>
        <dbReference type="ARBA" id="ARBA00023224"/>
    </source>
</evidence>
<evidence type="ECO:0000256" key="8">
    <source>
        <dbReference type="PROSITE-ProRule" id="PRU00284"/>
    </source>
</evidence>
<evidence type="ECO:0000256" key="2">
    <source>
        <dbReference type="ARBA" id="ARBA00022475"/>
    </source>
</evidence>
<dbReference type="InterPro" id="IPR004090">
    <property type="entry name" value="Chemotax_Me-accpt_rcpt"/>
</dbReference>
<dbReference type="PANTHER" id="PTHR32089:SF112">
    <property type="entry name" value="LYSOZYME-LIKE PROTEIN-RELATED"/>
    <property type="match status" value="1"/>
</dbReference>
<keyword evidence="2" id="KW-1003">Cell membrane</keyword>
<evidence type="ECO:0000313" key="12">
    <source>
        <dbReference type="EMBL" id="MBN8195489.1"/>
    </source>
</evidence>